<comment type="caution">
    <text evidence="7">The sequence shown here is derived from an EMBL/GenBank/DDBJ whole genome shotgun (WGS) entry which is preliminary data.</text>
</comment>
<keyword evidence="3 6" id="KW-0812">Transmembrane</keyword>
<dbReference type="Proteomes" id="UP001596186">
    <property type="component" value="Unassembled WGS sequence"/>
</dbReference>
<dbReference type="Pfam" id="PF03170">
    <property type="entry name" value="BcsB"/>
    <property type="match status" value="1"/>
</dbReference>
<gene>
    <name evidence="7" type="ORF">ACFP1F_00430</name>
</gene>
<evidence type="ECO:0000256" key="6">
    <source>
        <dbReference type="SAM" id="Phobius"/>
    </source>
</evidence>
<accession>A0ABW1US22</accession>
<evidence type="ECO:0000256" key="4">
    <source>
        <dbReference type="ARBA" id="ARBA00022989"/>
    </source>
</evidence>
<evidence type="ECO:0000313" key="8">
    <source>
        <dbReference type="Proteomes" id="UP001596186"/>
    </source>
</evidence>
<dbReference type="Gene3D" id="2.60.120.260">
    <property type="entry name" value="Galactose-binding domain-like"/>
    <property type="match status" value="2"/>
</dbReference>
<evidence type="ECO:0000313" key="7">
    <source>
        <dbReference type="EMBL" id="MFC6322232.1"/>
    </source>
</evidence>
<dbReference type="RefSeq" id="WP_318530702.1">
    <property type="nucleotide sequence ID" value="NZ_JBHSSN010000002.1"/>
</dbReference>
<dbReference type="InterPro" id="IPR018513">
    <property type="entry name" value="Cell_synthase_bac"/>
</dbReference>
<sequence length="705" mass="79026">MNKYFINRQSGIRQSVINKFLMVVCFALAIIFISKTTTTNVYADTYTQQFQDNTTTLSGRSVESNMYLTKMDYWDVKKVTFNFNFQVSQLASRDSSDITVSLNGVKFYSFRPSKKMGVQTKAINIPVKLLGKSNKLQIDGQVISYDRSNNYQLAQTPANWLTVEKSSNVNFDYDLKDADVSIKSFYDHFLGQDTISTAHSRIATANDPTADELTASMIALAGESRVVTNVNDQIPVVKMDNMNVAVGDYIMIISKYDHLAKKFKDQFDKNDLNDHGVIKTFYDNGKHYLIVTANSGSILKRAARFIANAELMKETATDTEKITDKTATSSASLHSGDVKTLTSTTDKITGVGHRENNYLISLPNDRTNADGSEVHLKFRYSKNLNFKRSLVTVKVNDTILGSKKLSSVRANGDTLNLKVPRGLNLGNSFTVNVAFDLEMKDQKTSDNSQTPWAEIDKNSKMFVQSKRSNDLLFTNYPTIFINNETYDNIAVVAPRNLSNDDFKTLTNVFNLIGNFSKSNTGNIQFYSKIPSKNVLKNKNVIVIGTPKNNSMIKKLNPKLYFKYSKNFNRIVSNEKLSIEQNYGKTIGTAQLLRSPYNDKRGMMVITGANDNAVYLASTQINFQSNIQQYSGDGIVVDANNTHHGYRFKKNKAIDESLTTKQLISNNTQLIIYLIIALVIILMIGIAVFLVMRKQGLMNGGNKNGN</sequence>
<feature type="transmembrane region" description="Helical" evidence="6">
    <location>
        <begin position="669"/>
        <end position="691"/>
    </location>
</feature>
<protein>
    <submittedName>
        <fullName evidence="7">Cellulose biosynthesis cyclic di-GMP-binding regulatory protein BcsB</fullName>
    </submittedName>
</protein>
<dbReference type="EMBL" id="JBHSSN010000002">
    <property type="protein sequence ID" value="MFC6322232.1"/>
    <property type="molecule type" value="Genomic_DNA"/>
</dbReference>
<name>A0ABW1US22_9LACO</name>
<proteinExistence type="predicted"/>
<evidence type="ECO:0000256" key="5">
    <source>
        <dbReference type="ARBA" id="ARBA00023136"/>
    </source>
</evidence>
<evidence type="ECO:0000256" key="2">
    <source>
        <dbReference type="ARBA" id="ARBA00022475"/>
    </source>
</evidence>
<dbReference type="PANTHER" id="PTHR39083:SF1">
    <property type="entry name" value="CYCLIC DI-GMP-BINDING PROTEIN"/>
    <property type="match status" value="1"/>
</dbReference>
<evidence type="ECO:0000256" key="3">
    <source>
        <dbReference type="ARBA" id="ARBA00022692"/>
    </source>
</evidence>
<keyword evidence="8" id="KW-1185">Reference proteome</keyword>
<keyword evidence="2" id="KW-1003">Cell membrane</keyword>
<reference evidence="8" key="1">
    <citation type="journal article" date="2019" name="Int. J. Syst. Evol. Microbiol.">
        <title>The Global Catalogue of Microorganisms (GCM) 10K type strain sequencing project: providing services to taxonomists for standard genome sequencing and annotation.</title>
        <authorList>
            <consortium name="The Broad Institute Genomics Platform"/>
            <consortium name="The Broad Institute Genome Sequencing Center for Infectious Disease"/>
            <person name="Wu L."/>
            <person name="Ma J."/>
        </authorList>
    </citation>
    <scope>NUCLEOTIDE SEQUENCE [LARGE SCALE GENOMIC DNA]</scope>
    <source>
        <strain evidence="8">CCM 8895</strain>
    </source>
</reference>
<keyword evidence="5 6" id="KW-0472">Membrane</keyword>
<dbReference type="PANTHER" id="PTHR39083">
    <property type="entry name" value="CYCLIC DI-GMP-BINDING PROTEIN"/>
    <property type="match status" value="1"/>
</dbReference>
<evidence type="ECO:0000256" key="1">
    <source>
        <dbReference type="ARBA" id="ARBA00004162"/>
    </source>
</evidence>
<comment type="subcellular location">
    <subcellularLocation>
        <location evidence="1">Cell membrane</location>
        <topology evidence="1">Single-pass membrane protein</topology>
    </subcellularLocation>
</comment>
<organism evidence="7 8">
    <name type="scientific">Companilactobacillus baiquanensis</name>
    <dbReference type="NCBI Taxonomy" id="2486005"/>
    <lineage>
        <taxon>Bacteria</taxon>
        <taxon>Bacillati</taxon>
        <taxon>Bacillota</taxon>
        <taxon>Bacilli</taxon>
        <taxon>Lactobacillales</taxon>
        <taxon>Lactobacillaceae</taxon>
        <taxon>Companilactobacillus</taxon>
    </lineage>
</organism>
<keyword evidence="4 6" id="KW-1133">Transmembrane helix</keyword>